<evidence type="ECO:0000256" key="1">
    <source>
        <dbReference type="SAM" id="MobiDB-lite"/>
    </source>
</evidence>
<dbReference type="InterPro" id="IPR006522">
    <property type="entry name" value="Phage_virion_morphogenesis"/>
</dbReference>
<protein>
    <submittedName>
        <fullName evidence="2">Phage virion morphogenesis protein</fullName>
    </submittedName>
</protein>
<keyword evidence="3" id="KW-1185">Reference proteome</keyword>
<dbReference type="EMBL" id="CP092014">
    <property type="protein sequence ID" value="WFN97101.1"/>
    <property type="molecule type" value="Genomic_DNA"/>
</dbReference>
<sequence>MNDDLLQLHRWADGLLAKLSPASRTQLAREIARRLRQSQSQRITAQKNPDGSTFIQRKKQQQKGGGQITFLYQKVGGSIEERTLTAWRGGAKLLKGYDPLRKNIRSFRKDRIVRYLRRDTNEIKRPLRLRNKVMFRKLRTTRYMKGKGDGQGATISFFNSVRHMAAVHQYGLRDRVNRYGLEVDYPQRQLLGFSAEDVRKIEDLVINHLQS</sequence>
<organism evidence="2 3">
    <name type="scientific">Edwardsiella ictaluri</name>
    <dbReference type="NCBI Taxonomy" id="67780"/>
    <lineage>
        <taxon>Bacteria</taxon>
        <taxon>Pseudomonadati</taxon>
        <taxon>Pseudomonadota</taxon>
        <taxon>Gammaproteobacteria</taxon>
        <taxon>Enterobacterales</taxon>
        <taxon>Hafniaceae</taxon>
        <taxon>Edwardsiella</taxon>
    </lineage>
</organism>
<reference evidence="2 3" key="1">
    <citation type="submission" date="2022-02" db="EMBL/GenBank/DDBJ databases">
        <title>Phenotypic, genotypic and serological characterization of Edwardsiella ictaluri from catfish and ornamental fish species.</title>
        <authorList>
            <person name="Rose D."/>
            <person name="Tekedar H.C."/>
            <person name="Waldbieser G.C."/>
            <person name="Aarattuthodi S."/>
            <person name="Griffin M.J."/>
        </authorList>
    </citation>
    <scope>NUCLEOTIDE SEQUENCE [LARGE SCALE GENOMIC DNA]</scope>
    <source>
        <strain evidence="2 3">13 TAL-140 K3</strain>
    </source>
</reference>
<evidence type="ECO:0000313" key="2">
    <source>
        <dbReference type="EMBL" id="WFN97101.1"/>
    </source>
</evidence>
<feature type="compositionally biased region" description="Polar residues" evidence="1">
    <location>
        <begin position="38"/>
        <end position="55"/>
    </location>
</feature>
<dbReference type="Pfam" id="PF05069">
    <property type="entry name" value="Phage_tail_S"/>
    <property type="match status" value="2"/>
</dbReference>
<proteinExistence type="predicted"/>
<name>A0ABY8GIB6_EDWIC</name>
<dbReference type="RefSeq" id="WP_015872365.1">
    <property type="nucleotide sequence ID" value="NZ_CM125427.1"/>
</dbReference>
<gene>
    <name evidence="2" type="ORF">MAY91_03015</name>
</gene>
<evidence type="ECO:0000313" key="3">
    <source>
        <dbReference type="Proteomes" id="UP001222680"/>
    </source>
</evidence>
<dbReference type="GeneID" id="69539995"/>
<accession>A0ABY8GIB6</accession>
<dbReference type="Proteomes" id="UP001222680">
    <property type="component" value="Chromosome"/>
</dbReference>
<dbReference type="NCBIfam" id="TIGR01635">
    <property type="entry name" value="tail_comp_S"/>
    <property type="match status" value="2"/>
</dbReference>
<feature type="region of interest" description="Disordered" evidence="1">
    <location>
        <begin position="38"/>
        <end position="59"/>
    </location>
</feature>